<reference evidence="3" key="1">
    <citation type="submission" date="2020-01" db="EMBL/GenBank/DDBJ databases">
        <authorList>
            <consortium name="DOE Joint Genome Institute"/>
            <person name="Haridas S."/>
            <person name="Albert R."/>
            <person name="Binder M."/>
            <person name="Bloem J."/>
            <person name="Labutti K."/>
            <person name="Salamov A."/>
            <person name="Andreopoulos B."/>
            <person name="Baker S.E."/>
            <person name="Barry K."/>
            <person name="Bills G."/>
            <person name="Bluhm B.H."/>
            <person name="Cannon C."/>
            <person name="Castanera R."/>
            <person name="Culley D.E."/>
            <person name="Daum C."/>
            <person name="Ezra D."/>
            <person name="Gonzalez J.B."/>
            <person name="Henrissat B."/>
            <person name="Kuo A."/>
            <person name="Liang C."/>
            <person name="Lipzen A."/>
            <person name="Lutzoni F."/>
            <person name="Magnuson J."/>
            <person name="Mondo S."/>
            <person name="Nolan M."/>
            <person name="Ohm R."/>
            <person name="Pangilinan J."/>
            <person name="Park H.-J."/>
            <person name="Ramirez L."/>
            <person name="Alfaro M."/>
            <person name="Sun H."/>
            <person name="Tritt A."/>
            <person name="Yoshinaga Y."/>
            <person name="Zwiers L.-H."/>
            <person name="Turgeon B.G."/>
            <person name="Goodwin S.B."/>
            <person name="Spatafora J.W."/>
            <person name="Crous P.W."/>
            <person name="Grigoriev I.V."/>
        </authorList>
    </citation>
    <scope>NUCLEOTIDE SEQUENCE</scope>
    <source>
        <strain evidence="3">CBS 342.82</strain>
    </source>
</reference>
<reference evidence="3" key="3">
    <citation type="submission" date="2025-08" db="UniProtKB">
        <authorList>
            <consortium name="RefSeq"/>
        </authorList>
    </citation>
    <scope>IDENTIFICATION</scope>
    <source>
        <strain evidence="3">CBS 342.82</strain>
    </source>
</reference>
<evidence type="ECO:0000256" key="1">
    <source>
        <dbReference type="SAM" id="MobiDB-lite"/>
    </source>
</evidence>
<dbReference type="GeneID" id="54365737"/>
<reference evidence="3" key="2">
    <citation type="submission" date="2020-04" db="EMBL/GenBank/DDBJ databases">
        <authorList>
            <consortium name="NCBI Genome Project"/>
        </authorList>
    </citation>
    <scope>NUCLEOTIDE SEQUENCE</scope>
    <source>
        <strain evidence="3">CBS 342.82</strain>
    </source>
</reference>
<feature type="compositionally biased region" description="Polar residues" evidence="1">
    <location>
        <begin position="1"/>
        <end position="12"/>
    </location>
</feature>
<name>A0A6J3LW06_9PEZI</name>
<feature type="region of interest" description="Disordered" evidence="1">
    <location>
        <begin position="1"/>
        <end position="55"/>
    </location>
</feature>
<sequence length="136" mass="14896">MTYSGKSRTSAANWRAEARPLSPRPNAATPSSRANAATPSQRPNAATPAAERPSWVTASLKKLDSDPEWHYCSAEIAMPQPRRVIRPPSVQAIDGASAAPEQAPDQHHVPFAMMRADSQDEYAAYRIYSYEEQGQS</sequence>
<feature type="compositionally biased region" description="Polar residues" evidence="1">
    <location>
        <begin position="28"/>
        <end position="44"/>
    </location>
</feature>
<evidence type="ECO:0000313" key="3">
    <source>
        <dbReference type="RefSeq" id="XP_033456894.1"/>
    </source>
</evidence>
<proteinExistence type="predicted"/>
<gene>
    <name evidence="3" type="ORF">K489DRAFT_412545</name>
</gene>
<dbReference type="Proteomes" id="UP000504637">
    <property type="component" value="Unplaced"/>
</dbReference>
<dbReference type="RefSeq" id="XP_033456894.1">
    <property type="nucleotide sequence ID" value="XM_033607938.1"/>
</dbReference>
<accession>A0A6J3LW06</accession>
<keyword evidence="2" id="KW-1185">Reference proteome</keyword>
<organism evidence="3">
    <name type="scientific">Dissoconium aciculare CBS 342.82</name>
    <dbReference type="NCBI Taxonomy" id="1314786"/>
    <lineage>
        <taxon>Eukaryota</taxon>
        <taxon>Fungi</taxon>
        <taxon>Dikarya</taxon>
        <taxon>Ascomycota</taxon>
        <taxon>Pezizomycotina</taxon>
        <taxon>Dothideomycetes</taxon>
        <taxon>Dothideomycetidae</taxon>
        <taxon>Mycosphaerellales</taxon>
        <taxon>Dissoconiaceae</taxon>
        <taxon>Dissoconium</taxon>
    </lineage>
</organism>
<protein>
    <submittedName>
        <fullName evidence="3">Uncharacterized protein</fullName>
    </submittedName>
</protein>
<dbReference type="AlphaFoldDB" id="A0A6J3LW06"/>
<evidence type="ECO:0000313" key="2">
    <source>
        <dbReference type="Proteomes" id="UP000504637"/>
    </source>
</evidence>